<evidence type="ECO:0000256" key="5">
    <source>
        <dbReference type="ARBA" id="ARBA00018354"/>
    </source>
</evidence>
<dbReference type="GO" id="GO:0015031">
    <property type="term" value="P:protein transport"/>
    <property type="evidence" value="ECO:0007669"/>
    <property type="project" value="UniProtKB-KW"/>
</dbReference>
<dbReference type="Pfam" id="PF12271">
    <property type="entry name" value="Chs7"/>
    <property type="match status" value="1"/>
</dbReference>
<feature type="transmembrane region" description="Helical" evidence="13">
    <location>
        <begin position="95"/>
        <end position="112"/>
    </location>
</feature>
<feature type="transmembrane region" description="Helical" evidence="13">
    <location>
        <begin position="198"/>
        <end position="222"/>
    </location>
</feature>
<evidence type="ECO:0000313" key="14">
    <source>
        <dbReference type="EMBL" id="GMM48247.1"/>
    </source>
</evidence>
<evidence type="ECO:0000256" key="6">
    <source>
        <dbReference type="ARBA" id="ARBA00022448"/>
    </source>
</evidence>
<dbReference type="PANTHER" id="PTHR35329:SF2">
    <property type="entry name" value="CHITIN SYNTHASE EXPORT CHAPERONE"/>
    <property type="match status" value="1"/>
</dbReference>
<keyword evidence="7 13" id="KW-0812">Transmembrane</keyword>
<evidence type="ECO:0000256" key="7">
    <source>
        <dbReference type="ARBA" id="ARBA00022692"/>
    </source>
</evidence>
<proteinExistence type="inferred from homology"/>
<evidence type="ECO:0000256" key="8">
    <source>
        <dbReference type="ARBA" id="ARBA00022824"/>
    </source>
</evidence>
<evidence type="ECO:0000256" key="9">
    <source>
        <dbReference type="ARBA" id="ARBA00022927"/>
    </source>
</evidence>
<comment type="caution">
    <text evidence="14">The sequence shown here is derived from an EMBL/GenBank/DDBJ whole genome shotgun (WGS) entry which is preliminary data.</text>
</comment>
<dbReference type="Proteomes" id="UP001378960">
    <property type="component" value="Unassembled WGS sequence"/>
</dbReference>
<dbReference type="GO" id="GO:0071555">
    <property type="term" value="P:cell wall organization"/>
    <property type="evidence" value="ECO:0007669"/>
    <property type="project" value="UniProtKB-KW"/>
</dbReference>
<feature type="transmembrane region" description="Helical" evidence="13">
    <location>
        <begin position="124"/>
        <end position="148"/>
    </location>
</feature>
<keyword evidence="6" id="KW-0813">Transport</keyword>
<dbReference type="GO" id="GO:0005789">
    <property type="term" value="C:endoplasmic reticulum membrane"/>
    <property type="evidence" value="ECO:0007669"/>
    <property type="project" value="UniProtKB-SubCell"/>
</dbReference>
<keyword evidence="12" id="KW-0961">Cell wall biogenesis/degradation</keyword>
<evidence type="ECO:0000256" key="3">
    <source>
        <dbReference type="ARBA" id="ARBA00009274"/>
    </source>
</evidence>
<evidence type="ECO:0000256" key="12">
    <source>
        <dbReference type="ARBA" id="ARBA00023316"/>
    </source>
</evidence>
<keyword evidence="11 13" id="KW-0472">Membrane</keyword>
<feature type="transmembrane region" description="Helical" evidence="13">
    <location>
        <begin position="59"/>
        <end position="83"/>
    </location>
</feature>
<accession>A0AAV5RB75</accession>
<dbReference type="InterPro" id="IPR022057">
    <property type="entry name" value="Chs7"/>
</dbReference>
<comment type="function">
    <text evidence="1">Chaperone required for the export of the chitin synthase CHS3 from the endoplasmic reticulum.</text>
</comment>
<name>A0AAV5RB75_PICKL</name>
<gene>
    <name evidence="14" type="ORF">DAPK24_048450</name>
</gene>
<keyword evidence="9" id="KW-0653">Protein transport</keyword>
<evidence type="ECO:0000256" key="2">
    <source>
        <dbReference type="ARBA" id="ARBA00004477"/>
    </source>
</evidence>
<evidence type="ECO:0000256" key="1">
    <source>
        <dbReference type="ARBA" id="ARBA00002732"/>
    </source>
</evidence>
<evidence type="ECO:0000256" key="10">
    <source>
        <dbReference type="ARBA" id="ARBA00022989"/>
    </source>
</evidence>
<dbReference type="AlphaFoldDB" id="A0AAV5RB75"/>
<sequence length="317" mass="35933">MVFGDFASICEKSPLPICSLIRPLQTSSSSSSSSNISNYPFNGILPTCYARSINIANTLIFEVGTAFINIGNLIVLLMIIYNVRSRYTSVARKEMLFFFWISISQTIATLIIDTGVSPPGSSSYAYFVSFQIANLAVSCWSLLFAGFSSFNFWDDGSFKAMLSLIISSIFVFIVNYLISIFTFKGWGSSLNHNHTTPLFVFYFVLNAIMLCIWLLSQIFICCFTLVFNWWALGALFLSTLFFAASQILLYAVSDKICNQLNHYVDGSLFSSISMMACYMMVYKYWDIITFDDDEYYRFTEFVPAVSNKEEAKMLLQK</sequence>
<keyword evidence="10 13" id="KW-1133">Transmembrane helix</keyword>
<organism evidence="14 15">
    <name type="scientific">Pichia kluyveri</name>
    <name type="common">Yeast</name>
    <dbReference type="NCBI Taxonomy" id="36015"/>
    <lineage>
        <taxon>Eukaryota</taxon>
        <taxon>Fungi</taxon>
        <taxon>Dikarya</taxon>
        <taxon>Ascomycota</taxon>
        <taxon>Saccharomycotina</taxon>
        <taxon>Pichiomycetes</taxon>
        <taxon>Pichiales</taxon>
        <taxon>Pichiaceae</taxon>
        <taxon>Pichia</taxon>
    </lineage>
</organism>
<evidence type="ECO:0000313" key="15">
    <source>
        <dbReference type="Proteomes" id="UP001378960"/>
    </source>
</evidence>
<protein>
    <recommendedName>
        <fullName evidence="5">Chitin synthase export chaperone</fullName>
    </recommendedName>
</protein>
<feature type="transmembrane region" description="Helical" evidence="13">
    <location>
        <begin position="229"/>
        <end position="251"/>
    </location>
</feature>
<evidence type="ECO:0000256" key="11">
    <source>
        <dbReference type="ARBA" id="ARBA00023136"/>
    </source>
</evidence>
<dbReference type="GO" id="GO:0006457">
    <property type="term" value="P:protein folding"/>
    <property type="evidence" value="ECO:0007669"/>
    <property type="project" value="TreeGrafter"/>
</dbReference>
<comment type="subunit">
    <text evidence="4">Interacts with CHS3.</text>
</comment>
<dbReference type="PANTHER" id="PTHR35329">
    <property type="entry name" value="CHITIN SYNTHASE EXPORT CHAPERONE"/>
    <property type="match status" value="1"/>
</dbReference>
<reference evidence="14 15" key="1">
    <citation type="journal article" date="2023" name="Elife">
        <title>Identification of key yeast species and microbe-microbe interactions impacting larval growth of Drosophila in the wild.</title>
        <authorList>
            <person name="Mure A."/>
            <person name="Sugiura Y."/>
            <person name="Maeda R."/>
            <person name="Honda K."/>
            <person name="Sakurai N."/>
            <person name="Takahashi Y."/>
            <person name="Watada M."/>
            <person name="Katoh T."/>
            <person name="Gotoh A."/>
            <person name="Gotoh Y."/>
            <person name="Taniguchi I."/>
            <person name="Nakamura K."/>
            <person name="Hayashi T."/>
            <person name="Katayama T."/>
            <person name="Uemura T."/>
            <person name="Hattori Y."/>
        </authorList>
    </citation>
    <scope>NUCLEOTIDE SEQUENCE [LARGE SCALE GENOMIC DNA]</scope>
    <source>
        <strain evidence="14 15">PK-24</strain>
    </source>
</reference>
<comment type="subcellular location">
    <subcellularLocation>
        <location evidence="2">Endoplasmic reticulum membrane</location>
        <topology evidence="2">Multi-pass membrane protein</topology>
    </subcellularLocation>
</comment>
<dbReference type="EMBL" id="BTGB01000009">
    <property type="protein sequence ID" value="GMM48247.1"/>
    <property type="molecule type" value="Genomic_DNA"/>
</dbReference>
<evidence type="ECO:0000256" key="4">
    <source>
        <dbReference type="ARBA" id="ARBA00011864"/>
    </source>
</evidence>
<feature type="transmembrane region" description="Helical" evidence="13">
    <location>
        <begin position="263"/>
        <end position="281"/>
    </location>
</feature>
<comment type="similarity">
    <text evidence="3">Belongs to the CHS7 family.</text>
</comment>
<dbReference type="GO" id="GO:0051082">
    <property type="term" value="F:unfolded protein binding"/>
    <property type="evidence" value="ECO:0007669"/>
    <property type="project" value="TreeGrafter"/>
</dbReference>
<evidence type="ECO:0000256" key="13">
    <source>
        <dbReference type="SAM" id="Phobius"/>
    </source>
</evidence>
<feature type="transmembrane region" description="Helical" evidence="13">
    <location>
        <begin position="160"/>
        <end position="178"/>
    </location>
</feature>
<keyword evidence="15" id="KW-1185">Reference proteome</keyword>
<keyword evidence="8" id="KW-0256">Endoplasmic reticulum</keyword>